<keyword evidence="3" id="KW-1185">Reference proteome</keyword>
<proteinExistence type="predicted"/>
<dbReference type="Proteomes" id="UP000255177">
    <property type="component" value="Unassembled WGS sequence"/>
</dbReference>
<dbReference type="EMBL" id="UIDD01000007">
    <property type="protein sequence ID" value="SUQ63481.1"/>
    <property type="molecule type" value="Genomic_DNA"/>
</dbReference>
<gene>
    <name evidence="2" type="ORF">CCOS864_02932</name>
</gene>
<evidence type="ECO:0000313" key="3">
    <source>
        <dbReference type="Proteomes" id="UP000255177"/>
    </source>
</evidence>
<organism evidence="2 3">
    <name type="scientific">Pseudomonas wadenswilerensis</name>
    <dbReference type="NCBI Taxonomy" id="1785161"/>
    <lineage>
        <taxon>Bacteria</taxon>
        <taxon>Pseudomonadati</taxon>
        <taxon>Pseudomonadota</taxon>
        <taxon>Gammaproteobacteria</taxon>
        <taxon>Pseudomonadales</taxon>
        <taxon>Pseudomonadaceae</taxon>
        <taxon>Pseudomonas</taxon>
    </lineage>
</organism>
<name>A0A380T1U1_9PSED</name>
<protein>
    <submittedName>
        <fullName evidence="2">Uncharacterized protein</fullName>
    </submittedName>
</protein>
<feature type="region of interest" description="Disordered" evidence="1">
    <location>
        <begin position="1"/>
        <end position="57"/>
    </location>
</feature>
<evidence type="ECO:0000313" key="2">
    <source>
        <dbReference type="EMBL" id="SUQ63481.1"/>
    </source>
</evidence>
<feature type="compositionally biased region" description="Basic and acidic residues" evidence="1">
    <location>
        <begin position="47"/>
        <end position="57"/>
    </location>
</feature>
<accession>A0A380T1U1</accession>
<sequence length="57" mass="6663">MPNVSMQIPPRPESEPDEEYDPLTRPQVIPQERPGDWQEGDNEEQYPDDKDMPLPND</sequence>
<dbReference type="AlphaFoldDB" id="A0A380T1U1"/>
<reference evidence="3" key="1">
    <citation type="submission" date="2018-07" db="EMBL/GenBank/DDBJ databases">
        <authorList>
            <person name="Blom J."/>
        </authorList>
    </citation>
    <scope>NUCLEOTIDE SEQUENCE [LARGE SCALE GENOMIC DNA]</scope>
    <source>
        <strain evidence="3">CCOS 864</strain>
    </source>
</reference>
<evidence type="ECO:0000256" key="1">
    <source>
        <dbReference type="SAM" id="MobiDB-lite"/>
    </source>
</evidence>